<name>A0A0E9V6W6_ANGAN</name>
<dbReference type="AlphaFoldDB" id="A0A0E9V6W6"/>
<accession>A0A0E9V6W6</accession>
<organism evidence="1">
    <name type="scientific">Anguilla anguilla</name>
    <name type="common">European freshwater eel</name>
    <name type="synonym">Muraena anguilla</name>
    <dbReference type="NCBI Taxonomy" id="7936"/>
    <lineage>
        <taxon>Eukaryota</taxon>
        <taxon>Metazoa</taxon>
        <taxon>Chordata</taxon>
        <taxon>Craniata</taxon>
        <taxon>Vertebrata</taxon>
        <taxon>Euteleostomi</taxon>
        <taxon>Actinopterygii</taxon>
        <taxon>Neopterygii</taxon>
        <taxon>Teleostei</taxon>
        <taxon>Anguilliformes</taxon>
        <taxon>Anguillidae</taxon>
        <taxon>Anguilla</taxon>
    </lineage>
</organism>
<sequence length="46" mass="5495">MLRSLFTEYYVNHAKKKKKLNLSASISTQVNLYDYKIRMNAYFICS</sequence>
<evidence type="ECO:0000313" key="1">
    <source>
        <dbReference type="EMBL" id="JAH73772.1"/>
    </source>
</evidence>
<reference evidence="1" key="2">
    <citation type="journal article" date="2015" name="Fish Shellfish Immunol.">
        <title>Early steps in the European eel (Anguilla anguilla)-Vibrio vulnificus interaction in the gills: Role of the RtxA13 toxin.</title>
        <authorList>
            <person name="Callol A."/>
            <person name="Pajuelo D."/>
            <person name="Ebbesson L."/>
            <person name="Teles M."/>
            <person name="MacKenzie S."/>
            <person name="Amaro C."/>
        </authorList>
    </citation>
    <scope>NUCLEOTIDE SEQUENCE</scope>
</reference>
<protein>
    <submittedName>
        <fullName evidence="1">Uncharacterized protein</fullName>
    </submittedName>
</protein>
<proteinExistence type="predicted"/>
<reference evidence="1" key="1">
    <citation type="submission" date="2014-11" db="EMBL/GenBank/DDBJ databases">
        <authorList>
            <person name="Amaro Gonzalez C."/>
        </authorList>
    </citation>
    <scope>NUCLEOTIDE SEQUENCE</scope>
</reference>
<dbReference type="EMBL" id="GBXM01034805">
    <property type="protein sequence ID" value="JAH73772.1"/>
    <property type="molecule type" value="Transcribed_RNA"/>
</dbReference>